<keyword evidence="5" id="KW-0678">Repressor</keyword>
<dbReference type="GO" id="GO:0005829">
    <property type="term" value="C:cytosol"/>
    <property type="evidence" value="ECO:0007669"/>
    <property type="project" value="TreeGrafter"/>
</dbReference>
<dbReference type="Gene3D" id="2.60.40.4380">
    <property type="entry name" value="Translational regulator CsrA"/>
    <property type="match status" value="1"/>
</dbReference>
<name>A0A1N6XCS7_AQUAC</name>
<dbReference type="PANTHER" id="PTHR34984">
    <property type="entry name" value="CARBON STORAGE REGULATOR"/>
    <property type="match status" value="1"/>
</dbReference>
<evidence type="ECO:0000256" key="5">
    <source>
        <dbReference type="HAMAP-Rule" id="MF_00167"/>
    </source>
</evidence>
<dbReference type="EMBL" id="FTMP01000012">
    <property type="protein sequence ID" value="SIR00049.1"/>
    <property type="molecule type" value="Genomic_DNA"/>
</dbReference>
<dbReference type="HAMAP" id="MF_00167">
    <property type="entry name" value="CsrA"/>
    <property type="match status" value="1"/>
</dbReference>
<comment type="subunit">
    <text evidence="5">Homodimer; the beta-strands of each monomer intercalate to form a hydrophobic core, while the alpha-helices form wings that extend away from the core.</text>
</comment>
<keyword evidence="1 5" id="KW-0963">Cytoplasm</keyword>
<reference evidence="6 7" key="1">
    <citation type="submission" date="2017-01" db="EMBL/GenBank/DDBJ databases">
        <authorList>
            <person name="Mah S.A."/>
            <person name="Swanson W.J."/>
            <person name="Moy G.W."/>
            <person name="Vacquier V.D."/>
        </authorList>
    </citation>
    <scope>NUCLEOTIDE SEQUENCE [LARGE SCALE GENOMIC DNA]</scope>
    <source>
        <strain evidence="6 7">RU36E</strain>
    </source>
</reference>
<dbReference type="PANTHER" id="PTHR34984:SF1">
    <property type="entry name" value="CARBON STORAGE REGULATOR"/>
    <property type="match status" value="1"/>
</dbReference>
<accession>A0A1N6XCS7</accession>
<evidence type="ECO:0000313" key="6">
    <source>
        <dbReference type="EMBL" id="SIR00049.1"/>
    </source>
</evidence>
<dbReference type="NCBIfam" id="NF002469">
    <property type="entry name" value="PRK01712.1"/>
    <property type="match status" value="1"/>
</dbReference>
<comment type="subcellular location">
    <subcellularLocation>
        <location evidence="5">Cytoplasm</location>
    </subcellularLocation>
</comment>
<sequence>MSLVFTRTIGQTFYIGDDVTVTVAAINGGQVKLAIDAPKHVEIYRKEIYLKIAEEKKAQGATL</sequence>
<dbReference type="InterPro" id="IPR003751">
    <property type="entry name" value="CsrA"/>
</dbReference>
<protein>
    <recommendedName>
        <fullName evidence="5">Translational regulator CsrA</fullName>
    </recommendedName>
    <alternativeName>
        <fullName evidence="5">Carbon storage regulator</fullName>
    </alternativeName>
</protein>
<comment type="function">
    <text evidence="5">A key translational regulator that binds mRNA to regulate translation initiation and/or mRNA stability. Mediates global changes in gene expression, shifting from rapid growth to stress survival by linking envelope stress, the stringent response and the catabolite repression systems. Usually binds in the 5'-UTR; binding at or near the Shine-Dalgarno sequence prevents ribosome-binding, repressing translation, binding elsewhere in the 5'-UTR can activate translation and/or stabilize the mRNA. Its function is antagonized by small RNA(s).</text>
</comment>
<dbReference type="GO" id="GO:0006109">
    <property type="term" value="P:regulation of carbohydrate metabolic process"/>
    <property type="evidence" value="ECO:0007669"/>
    <property type="project" value="UniProtKB-UniRule"/>
</dbReference>
<dbReference type="GO" id="GO:0045948">
    <property type="term" value="P:positive regulation of translational initiation"/>
    <property type="evidence" value="ECO:0007669"/>
    <property type="project" value="UniProtKB-UniRule"/>
</dbReference>
<comment type="similarity">
    <text evidence="5">Belongs to the CsrA/RsmA family.</text>
</comment>
<dbReference type="GO" id="GO:0045947">
    <property type="term" value="P:negative regulation of translational initiation"/>
    <property type="evidence" value="ECO:0007669"/>
    <property type="project" value="UniProtKB-UniRule"/>
</dbReference>
<proteinExistence type="inferred from homology"/>
<gene>
    <name evidence="5" type="primary">csrA</name>
    <name evidence="6" type="ORF">SAMN05878282_11285</name>
</gene>
<dbReference type="Proteomes" id="UP000185841">
    <property type="component" value="Unassembled WGS sequence"/>
</dbReference>
<dbReference type="GO" id="GO:0006402">
    <property type="term" value="P:mRNA catabolic process"/>
    <property type="evidence" value="ECO:0007669"/>
    <property type="project" value="InterPro"/>
</dbReference>
<dbReference type="InterPro" id="IPR036107">
    <property type="entry name" value="CsrA_sf"/>
</dbReference>
<dbReference type="SUPFAM" id="SSF117130">
    <property type="entry name" value="CsrA-like"/>
    <property type="match status" value="1"/>
</dbReference>
<dbReference type="Pfam" id="PF02599">
    <property type="entry name" value="CsrA"/>
    <property type="match status" value="1"/>
</dbReference>
<dbReference type="GO" id="GO:0048027">
    <property type="term" value="F:mRNA 5'-UTR binding"/>
    <property type="evidence" value="ECO:0007669"/>
    <property type="project" value="UniProtKB-UniRule"/>
</dbReference>
<evidence type="ECO:0000256" key="1">
    <source>
        <dbReference type="ARBA" id="ARBA00022490"/>
    </source>
</evidence>
<evidence type="ECO:0000256" key="2">
    <source>
        <dbReference type="ARBA" id="ARBA00022845"/>
    </source>
</evidence>
<evidence type="ECO:0000256" key="3">
    <source>
        <dbReference type="ARBA" id="ARBA00022884"/>
    </source>
</evidence>
<keyword evidence="4 5" id="KW-0010">Activator</keyword>
<organism evidence="6 7">
    <name type="scientific">Aquipseudomonas alcaligenes</name>
    <name type="common">Pseudomonas alcaligenes</name>
    <dbReference type="NCBI Taxonomy" id="43263"/>
    <lineage>
        <taxon>Bacteria</taxon>
        <taxon>Pseudomonadati</taxon>
        <taxon>Pseudomonadota</taxon>
        <taxon>Gammaproteobacteria</taxon>
        <taxon>Pseudomonadales</taxon>
        <taxon>Pseudomonadaceae</taxon>
        <taxon>Aquipseudomonas</taxon>
    </lineage>
</organism>
<keyword evidence="3 5" id="KW-0694">RNA-binding</keyword>
<dbReference type="RefSeq" id="WP_076429347.1">
    <property type="nucleotide sequence ID" value="NZ_FTMP01000012.1"/>
</dbReference>
<evidence type="ECO:0000256" key="4">
    <source>
        <dbReference type="ARBA" id="ARBA00023159"/>
    </source>
</evidence>
<evidence type="ECO:0000313" key="7">
    <source>
        <dbReference type="Proteomes" id="UP000185841"/>
    </source>
</evidence>
<dbReference type="AlphaFoldDB" id="A0A1N6XCS7"/>
<keyword evidence="2 5" id="KW-0810">Translation regulation</keyword>
<dbReference type="NCBIfam" id="TIGR00202">
    <property type="entry name" value="csrA"/>
    <property type="match status" value="1"/>
</dbReference>